<dbReference type="InterPro" id="IPR038461">
    <property type="entry name" value="Schlafen_AlbA_2_dom_sf"/>
</dbReference>
<name>A0A9C7V700_9GAMM</name>
<dbReference type="RefSeq" id="WP_278430853.1">
    <property type="nucleotide sequence ID" value="NZ_DPSM01000015.1"/>
</dbReference>
<dbReference type="PANTHER" id="PTHR39639">
    <property type="entry name" value="CHROMOSOME 16, WHOLE GENOME SHOTGUN SEQUENCE"/>
    <property type="match status" value="1"/>
</dbReference>
<gene>
    <name evidence="2" type="ORF">DHV72_08070</name>
</gene>
<organism evidence="2 3">
    <name type="scientific">Serratia grimesii</name>
    <dbReference type="NCBI Taxonomy" id="82995"/>
    <lineage>
        <taxon>Bacteria</taxon>
        <taxon>Pseudomonadati</taxon>
        <taxon>Pseudomonadota</taxon>
        <taxon>Gammaproteobacteria</taxon>
        <taxon>Enterobacterales</taxon>
        <taxon>Yersiniaceae</taxon>
        <taxon>Serratia</taxon>
    </lineage>
</organism>
<evidence type="ECO:0000313" key="3">
    <source>
        <dbReference type="Proteomes" id="UP000262210"/>
    </source>
</evidence>
<evidence type="ECO:0000259" key="1">
    <source>
        <dbReference type="Pfam" id="PF03235"/>
    </source>
</evidence>
<dbReference type="EMBL" id="DPSM01000015">
    <property type="protein sequence ID" value="HCJ99969.1"/>
    <property type="molecule type" value="Genomic_DNA"/>
</dbReference>
<accession>A0A9C7V700</accession>
<proteinExistence type="predicted"/>
<dbReference type="Pfam" id="PF03235">
    <property type="entry name" value="GmrSD_N"/>
    <property type="match status" value="1"/>
</dbReference>
<evidence type="ECO:0000313" key="2">
    <source>
        <dbReference type="EMBL" id="HCJ99969.1"/>
    </source>
</evidence>
<feature type="domain" description="GmrSD restriction endonucleases N-terminal" evidence="1">
    <location>
        <begin position="8"/>
        <end position="165"/>
    </location>
</feature>
<comment type="caution">
    <text evidence="2">The sequence shown here is derived from an EMBL/GenBank/DDBJ whole genome shotgun (WGS) entry which is preliminary data.</text>
</comment>
<dbReference type="AlphaFoldDB" id="A0A9C7V700"/>
<dbReference type="Gene3D" id="3.30.950.30">
    <property type="entry name" value="Schlafen, AAA domain"/>
    <property type="match status" value="1"/>
</dbReference>
<dbReference type="PANTHER" id="PTHR39639:SF1">
    <property type="entry name" value="DUF262 DOMAIN-CONTAINING PROTEIN"/>
    <property type="match status" value="1"/>
</dbReference>
<sequence length="587" mass="67123">MSVESKSVQNLFSMYKNGEFIVNRRYQRKLVWLMEEKEKFINSLLHNYPIPMVLTSRFIDTDNNGYEILDGLQRLNSITSFIENEFPVSGKYFDLSSTAQTLELLKNGLVQQKTPTLSIEECSNILNYPVPISVTQYKDSEFIDETFRRINTGGRKLSNHDIRQAGALGEFPTLVSNIASFVRRDKSRTNLVNLSNIKSISISNKKMNYGININDVFWVKNGIINHENIRCSRDEELVAYILSYILDNENSSTSSVYLDKVYDFNSSAAASLTTKINAYGAEELINRVKHIFNQIEKIFSLNGSAPFNKHCYKGKALNSAMTFQIIFLSFYELIVNENMEISNYKKIHDSLHHCYETLFSKTLEGNSKWSNKDRQTLINALSGLLVKNMKKSGEEKFPHGKKVENLEGILNESSVEQTYYDFKSGLVQTSPPQSYINQNTLSKIVKTLTAMINTYDQECSVIIGVAESKEGAENHKTAYGNNYIQYSNFYIVGIGDEAIKSHKSIDAYLNKIIYLIKNEPISDEMKRQLVDKIKPFNYHGKEVLIINAERTKKPESYDKSLYIREGSSLTKIEIGDAAFYSLLEKFK</sequence>
<protein>
    <recommendedName>
        <fullName evidence="1">GmrSD restriction endonucleases N-terminal domain-containing protein</fullName>
    </recommendedName>
</protein>
<reference evidence="2 3" key="1">
    <citation type="journal article" date="2018" name="Nat. Biotechnol.">
        <title>A standardized bacterial taxonomy based on genome phylogeny substantially revises the tree of life.</title>
        <authorList>
            <person name="Parks D.H."/>
            <person name="Chuvochina M."/>
            <person name="Waite D.W."/>
            <person name="Rinke C."/>
            <person name="Skarshewski A."/>
            <person name="Chaumeil P.A."/>
            <person name="Hugenholtz P."/>
        </authorList>
    </citation>
    <scope>NUCLEOTIDE SEQUENCE [LARGE SCALE GENOMIC DNA]</scope>
    <source>
        <strain evidence="2">UBA11264</strain>
    </source>
</reference>
<dbReference type="InterPro" id="IPR004919">
    <property type="entry name" value="GmrSD_N"/>
</dbReference>
<dbReference type="Proteomes" id="UP000262210">
    <property type="component" value="Unassembled WGS sequence"/>
</dbReference>